<dbReference type="Pfam" id="PF03441">
    <property type="entry name" value="FAD_binding_7"/>
    <property type="match status" value="1"/>
</dbReference>
<comment type="cofactor">
    <cofactor evidence="3">
        <name>FAD</name>
        <dbReference type="ChEBI" id="CHEBI:57692"/>
    </cofactor>
    <text evidence="3">Binds 1 FAD per subunit.</text>
</comment>
<keyword evidence="6" id="KW-1185">Reference proteome</keyword>
<dbReference type="PANTHER" id="PTHR11455:SF9">
    <property type="entry name" value="CRYPTOCHROME CIRCADIAN CLOCK 5 ISOFORM X1"/>
    <property type="match status" value="1"/>
</dbReference>
<protein>
    <submittedName>
        <fullName evidence="5">DNA photolyase</fullName>
    </submittedName>
</protein>
<dbReference type="SUPFAM" id="SSF48173">
    <property type="entry name" value="Cryptochrome/photolyase FAD-binding domain"/>
    <property type="match status" value="1"/>
</dbReference>
<evidence type="ECO:0000256" key="3">
    <source>
        <dbReference type="PIRSR" id="PIRSR602081-1"/>
    </source>
</evidence>
<dbReference type="Proteomes" id="UP000619079">
    <property type="component" value="Unassembled WGS sequence"/>
</dbReference>
<gene>
    <name evidence="5" type="ORF">JF290_11355</name>
</gene>
<dbReference type="EMBL" id="JAELVR010000007">
    <property type="protein sequence ID" value="MBJ6372124.1"/>
    <property type="molecule type" value="Genomic_DNA"/>
</dbReference>
<organism evidence="5 6">
    <name type="scientific">Sedimentitalea arenosa</name>
    <dbReference type="NCBI Taxonomy" id="2798803"/>
    <lineage>
        <taxon>Bacteria</taxon>
        <taxon>Pseudomonadati</taxon>
        <taxon>Pseudomonadota</taxon>
        <taxon>Alphaproteobacteria</taxon>
        <taxon>Rhodobacterales</taxon>
        <taxon>Paracoccaceae</taxon>
        <taxon>Sedimentitalea</taxon>
    </lineage>
</organism>
<comment type="caution">
    <text evidence="5">The sequence shown here is derived from an EMBL/GenBank/DDBJ whole genome shotgun (WGS) entry which is preliminary data.</text>
</comment>
<evidence type="ECO:0000313" key="6">
    <source>
        <dbReference type="Proteomes" id="UP000619079"/>
    </source>
</evidence>
<evidence type="ECO:0000313" key="5">
    <source>
        <dbReference type="EMBL" id="MBJ6372124.1"/>
    </source>
</evidence>
<evidence type="ECO:0000256" key="1">
    <source>
        <dbReference type="ARBA" id="ARBA00022630"/>
    </source>
</evidence>
<dbReference type="GO" id="GO:0003904">
    <property type="term" value="F:deoxyribodipyrimidine photo-lyase activity"/>
    <property type="evidence" value="ECO:0007669"/>
    <property type="project" value="TreeGrafter"/>
</dbReference>
<dbReference type="GO" id="GO:0071949">
    <property type="term" value="F:FAD binding"/>
    <property type="evidence" value="ECO:0007669"/>
    <property type="project" value="TreeGrafter"/>
</dbReference>
<dbReference type="InterPro" id="IPR002081">
    <property type="entry name" value="Cryptochrome/DNA_photolyase_1"/>
</dbReference>
<evidence type="ECO:0000256" key="2">
    <source>
        <dbReference type="ARBA" id="ARBA00022827"/>
    </source>
</evidence>
<feature type="domain" description="Cryptochrome/DNA photolyase FAD-binding" evidence="4">
    <location>
        <begin position="90"/>
        <end position="229"/>
    </location>
</feature>
<dbReference type="InterPro" id="IPR036134">
    <property type="entry name" value="Crypto/Photolyase_FAD-like_sf"/>
</dbReference>
<evidence type="ECO:0000259" key="4">
    <source>
        <dbReference type="Pfam" id="PF03441"/>
    </source>
</evidence>
<dbReference type="RefSeq" id="WP_199025001.1">
    <property type="nucleotide sequence ID" value="NZ_JAELVR010000007.1"/>
</dbReference>
<dbReference type="Gene3D" id="1.10.579.10">
    <property type="entry name" value="DNA Cyclobutane Dipyrimidine Photolyase, subunit A, domain 3"/>
    <property type="match status" value="1"/>
</dbReference>
<feature type="binding site" evidence="3">
    <location>
        <position position="90"/>
    </location>
    <ligand>
        <name>FAD</name>
        <dbReference type="ChEBI" id="CHEBI:57692"/>
    </ligand>
</feature>
<keyword evidence="1 3" id="KW-0285">Flavoprotein</keyword>
<sequence>MSGQQNLPLPDAQNEPVRFVPTRAAGLARLDRFVSRAGRHYTGLRNYDLGPDQRSNVSALSPWIRHRVITEEEVLRATLARHSPSAADKFIQEVFWRSYFKGWLEQHPSVWAGYLADLDDLLADLESDDWLAKGYRAATVGETGIEGFDDWSRELVETGYLHNHARMWFASIWIFTLRLPWQLGADFFLRHLLDGDPASNTLSWRWVAGLHTKGKAYQARVSNIAKYTRERFRPKHYLASEIRPLEEDAHHPRVPLPGADPLPEGSFLLLLTEDDCSIAQTLPRPPAAVLGLLASNGRSPLGVSAKVSEFAHGAVDDALSQSGGDIIGLTGEADWSGPILRAAAQAGVRSIVIGHPPIGPVATRFAQARGEIERAGLRIHAVRRDYDSAAWPHATRGFFALKKKIPALLRDIGLSG</sequence>
<feature type="binding site" evidence="3">
    <location>
        <begin position="93"/>
        <end position="100"/>
    </location>
    <ligand>
        <name>FAD</name>
        <dbReference type="ChEBI" id="CHEBI:57692"/>
    </ligand>
</feature>
<dbReference type="Gene3D" id="1.25.40.80">
    <property type="match status" value="1"/>
</dbReference>
<dbReference type="AlphaFoldDB" id="A0A8J7JH98"/>
<dbReference type="InterPro" id="IPR005101">
    <property type="entry name" value="Cryptochr/Photolyase_FAD-bd"/>
</dbReference>
<proteinExistence type="predicted"/>
<accession>A0A8J7JH98</accession>
<dbReference type="PANTHER" id="PTHR11455">
    <property type="entry name" value="CRYPTOCHROME"/>
    <property type="match status" value="1"/>
</dbReference>
<feature type="binding site" evidence="3">
    <location>
        <begin position="194"/>
        <end position="196"/>
    </location>
    <ligand>
        <name>FAD</name>
        <dbReference type="ChEBI" id="CHEBI:57692"/>
    </ligand>
</feature>
<dbReference type="GO" id="GO:0003677">
    <property type="term" value="F:DNA binding"/>
    <property type="evidence" value="ECO:0007669"/>
    <property type="project" value="TreeGrafter"/>
</dbReference>
<name>A0A8J7JH98_9RHOB</name>
<feature type="binding site" evidence="3">
    <location>
        <position position="41"/>
    </location>
    <ligand>
        <name>FAD</name>
        <dbReference type="ChEBI" id="CHEBI:57692"/>
    </ligand>
</feature>
<reference evidence="5" key="1">
    <citation type="submission" date="2020-12" db="EMBL/GenBank/DDBJ databases">
        <title>Sedimentitalea sp. nov., isolated from sand in Incheon.</title>
        <authorList>
            <person name="Kim W."/>
        </authorList>
    </citation>
    <scope>NUCLEOTIDE SEQUENCE</scope>
    <source>
        <strain evidence="5">CAU 1593</strain>
    </source>
</reference>
<keyword evidence="2 3" id="KW-0274">FAD</keyword>